<comment type="caution">
    <text evidence="13">The sequence shown here is derived from an EMBL/GenBank/DDBJ whole genome shotgun (WGS) entry which is preliminary data.</text>
</comment>
<dbReference type="EC" id="1.4.3.16" evidence="4"/>
<evidence type="ECO:0000256" key="4">
    <source>
        <dbReference type="ARBA" id="ARBA00012173"/>
    </source>
</evidence>
<keyword evidence="6" id="KW-0285">Flavoprotein</keyword>
<dbReference type="Gene3D" id="3.50.50.60">
    <property type="entry name" value="FAD/NAD(P)-binding domain"/>
    <property type="match status" value="1"/>
</dbReference>
<dbReference type="Proteomes" id="UP001299068">
    <property type="component" value="Unassembled WGS sequence"/>
</dbReference>
<evidence type="ECO:0000256" key="8">
    <source>
        <dbReference type="ARBA" id="ARBA00022827"/>
    </source>
</evidence>
<dbReference type="SUPFAM" id="SSF56425">
    <property type="entry name" value="Succinate dehydrogenase/fumarate reductase flavoprotein, catalytic domain"/>
    <property type="match status" value="1"/>
</dbReference>
<comment type="cofactor">
    <cofactor evidence="1">
        <name>FAD</name>
        <dbReference type="ChEBI" id="CHEBI:57692"/>
    </cofactor>
</comment>
<keyword evidence="8" id="KW-0274">FAD</keyword>
<reference evidence="13 14" key="1">
    <citation type="journal article" date="2021" name="Cell Host Microbe">
        <title>in vivo commensal control of Clostridioides difficile virulence.</title>
        <authorList>
            <person name="Girinathan B.P."/>
            <person name="Dibenedetto N."/>
            <person name="Worley J.N."/>
            <person name="Peltier J."/>
            <person name="Arrieta-Ortiz M.L."/>
            <person name="Rupa Christinal Immanuel S."/>
            <person name="Lavin R."/>
            <person name="Delaney M.L."/>
            <person name="Cummins C."/>
            <person name="Hoffmann M."/>
            <person name="Luo Y."/>
            <person name="Gonzalez-Escalona N."/>
            <person name="Allard M."/>
            <person name="Onderdonk A.B."/>
            <person name="Gerber G.K."/>
            <person name="Sonenshein A.L."/>
            <person name="Baliga N."/>
            <person name="Dupuy B."/>
            <person name="Bry L."/>
        </authorList>
    </citation>
    <scope>NUCLEOTIDE SEQUENCE [LARGE SCALE GENOMIC DNA]</scope>
    <source>
        <strain evidence="13 14">DSM 599</strain>
    </source>
</reference>
<evidence type="ECO:0000256" key="10">
    <source>
        <dbReference type="ARBA" id="ARBA00030386"/>
    </source>
</evidence>
<comment type="similarity">
    <text evidence="3">Belongs to the FAD-dependent oxidoreductase 2 family. NadB subfamily.</text>
</comment>
<comment type="catalytic activity">
    <reaction evidence="11">
        <text>L-aspartate + O2 = iminosuccinate + H2O2</text>
        <dbReference type="Rhea" id="RHEA:25876"/>
        <dbReference type="ChEBI" id="CHEBI:15379"/>
        <dbReference type="ChEBI" id="CHEBI:16240"/>
        <dbReference type="ChEBI" id="CHEBI:29991"/>
        <dbReference type="ChEBI" id="CHEBI:77875"/>
        <dbReference type="EC" id="1.4.3.16"/>
    </reaction>
    <physiologicalReaction direction="left-to-right" evidence="11">
        <dbReference type="Rhea" id="RHEA:25877"/>
    </physiologicalReaction>
</comment>
<dbReference type="PANTHER" id="PTHR42716:SF2">
    <property type="entry name" value="L-ASPARTATE OXIDASE, CHLOROPLASTIC"/>
    <property type="match status" value="1"/>
</dbReference>
<keyword evidence="7" id="KW-0662">Pyridine nucleotide biosynthesis</keyword>
<evidence type="ECO:0000256" key="3">
    <source>
        <dbReference type="ARBA" id="ARBA00008562"/>
    </source>
</evidence>
<dbReference type="InterPro" id="IPR036188">
    <property type="entry name" value="FAD/NAD-bd_sf"/>
</dbReference>
<dbReference type="Gene3D" id="3.90.700.10">
    <property type="entry name" value="Succinate dehydrogenase/fumarate reductase flavoprotein, catalytic domain"/>
    <property type="match status" value="1"/>
</dbReference>
<accession>A0ABS7L144</accession>
<dbReference type="InterPro" id="IPR027477">
    <property type="entry name" value="Succ_DH/fumarate_Rdtase_cat_sf"/>
</dbReference>
<evidence type="ECO:0000256" key="1">
    <source>
        <dbReference type="ARBA" id="ARBA00001974"/>
    </source>
</evidence>
<evidence type="ECO:0000256" key="9">
    <source>
        <dbReference type="ARBA" id="ARBA00023002"/>
    </source>
</evidence>
<organism evidence="13 14">
    <name type="scientific">Clostridium sardiniense</name>
    <name type="common">Clostridium absonum</name>
    <dbReference type="NCBI Taxonomy" id="29369"/>
    <lineage>
        <taxon>Bacteria</taxon>
        <taxon>Bacillati</taxon>
        <taxon>Bacillota</taxon>
        <taxon>Clostridia</taxon>
        <taxon>Eubacteriales</taxon>
        <taxon>Clostridiaceae</taxon>
        <taxon>Clostridium</taxon>
    </lineage>
</organism>
<evidence type="ECO:0000313" key="13">
    <source>
        <dbReference type="EMBL" id="MBY0756766.1"/>
    </source>
</evidence>
<evidence type="ECO:0000256" key="6">
    <source>
        <dbReference type="ARBA" id="ARBA00022630"/>
    </source>
</evidence>
<dbReference type="Pfam" id="PF00890">
    <property type="entry name" value="FAD_binding_2"/>
    <property type="match status" value="1"/>
</dbReference>
<dbReference type="InterPro" id="IPR005288">
    <property type="entry name" value="NadB"/>
</dbReference>
<name>A0ABS7L144_CLOSR</name>
<comment type="pathway">
    <text evidence="2">Cofactor biosynthesis; NAD(+) biosynthesis; iminoaspartate from L-aspartate (oxidase route): step 1/1.</text>
</comment>
<evidence type="ECO:0000256" key="5">
    <source>
        <dbReference type="ARBA" id="ARBA00021901"/>
    </source>
</evidence>
<evidence type="ECO:0000259" key="12">
    <source>
        <dbReference type="Pfam" id="PF00890"/>
    </source>
</evidence>
<sequence>MDMVTDILIVGTGVSGLYTALNLSQNLNITMISKGKLDECNTSLAQGGIAVARGEDDIDSFINDTLKAGKYENNIDSVRILAEESIDNINKLSTLGMEFEKSNGELLFTREGAHSINRIVYYEDITGKKVEDTLLNNVIIRDNINLYENCEMIDILKVNNTCVGIVCVKDNEVINIYARTTILATGGIGGIFKNSTNERILTGDSIGVAIRNEIKVSRLDYIQFHPTALFDGKSRSKKFLISESLRGEGGKLINNKGKRFVDELLPRDVVTKCIYEEMRMNNSENVYLDISFMDRDFIINRFPNIYKKCLERGIDICKAPIPVAPTQHYFMGGIDVDLYGQTSMKNLYAFGEVSCTGVHGANRLASNSLLEALVFSRRGAKKINNEIKGVKTIKVKKSYVDIDYYRGLNSRILTKTIYELRGDIRDELVISRGYCKKSS</sequence>
<dbReference type="EMBL" id="JAIKTU010000013">
    <property type="protein sequence ID" value="MBY0756766.1"/>
    <property type="molecule type" value="Genomic_DNA"/>
</dbReference>
<keyword evidence="9 13" id="KW-0560">Oxidoreductase</keyword>
<keyword evidence="14" id="KW-1185">Reference proteome</keyword>
<evidence type="ECO:0000256" key="7">
    <source>
        <dbReference type="ARBA" id="ARBA00022642"/>
    </source>
</evidence>
<dbReference type="PANTHER" id="PTHR42716">
    <property type="entry name" value="L-ASPARTATE OXIDASE"/>
    <property type="match status" value="1"/>
</dbReference>
<protein>
    <recommendedName>
        <fullName evidence="5">L-aspartate oxidase</fullName>
        <ecNumber evidence="4">1.4.3.16</ecNumber>
    </recommendedName>
    <alternativeName>
        <fullName evidence="10">Quinolinate synthase B</fullName>
    </alternativeName>
</protein>
<dbReference type="InterPro" id="IPR003953">
    <property type="entry name" value="FAD-dep_OxRdtase_2_FAD-bd"/>
</dbReference>
<dbReference type="NCBIfam" id="NF004820">
    <property type="entry name" value="PRK06175.1"/>
    <property type="match status" value="1"/>
</dbReference>
<evidence type="ECO:0000256" key="2">
    <source>
        <dbReference type="ARBA" id="ARBA00004950"/>
    </source>
</evidence>
<feature type="domain" description="FAD-dependent oxidoreductase 2 FAD-binding" evidence="12">
    <location>
        <begin position="6"/>
        <end position="369"/>
    </location>
</feature>
<dbReference type="RefSeq" id="WP_221861984.1">
    <property type="nucleotide sequence ID" value="NZ_JAIKTU010000013.1"/>
</dbReference>
<gene>
    <name evidence="13" type="ORF">K5V21_15055</name>
</gene>
<proteinExistence type="inferred from homology"/>
<dbReference type="SUPFAM" id="SSF51905">
    <property type="entry name" value="FAD/NAD(P)-binding domain"/>
    <property type="match status" value="1"/>
</dbReference>
<evidence type="ECO:0000313" key="14">
    <source>
        <dbReference type="Proteomes" id="UP001299068"/>
    </source>
</evidence>
<dbReference type="GO" id="GO:0008734">
    <property type="term" value="F:L-aspartate oxidase activity"/>
    <property type="evidence" value="ECO:0007669"/>
    <property type="project" value="UniProtKB-EC"/>
</dbReference>
<dbReference type="PRINTS" id="PR00368">
    <property type="entry name" value="FADPNR"/>
</dbReference>
<evidence type="ECO:0000256" key="11">
    <source>
        <dbReference type="ARBA" id="ARBA00048305"/>
    </source>
</evidence>